<evidence type="ECO:0000313" key="4">
    <source>
        <dbReference type="Proteomes" id="UP000636800"/>
    </source>
</evidence>
<evidence type="ECO:0000313" key="2">
    <source>
        <dbReference type="EMBL" id="KAG0499173.1"/>
    </source>
</evidence>
<dbReference type="AlphaFoldDB" id="A0A835S8C8"/>
<accession>A0A835S8C8</accession>
<protein>
    <submittedName>
        <fullName evidence="2">Uncharacterized protein</fullName>
    </submittedName>
</protein>
<feature type="compositionally biased region" description="Low complexity" evidence="1">
    <location>
        <begin position="9"/>
        <end position="22"/>
    </location>
</feature>
<dbReference type="EMBL" id="JADCNL010000001">
    <property type="protein sequence ID" value="KAG0499173.1"/>
    <property type="molecule type" value="Genomic_DNA"/>
</dbReference>
<sequence>MEFVEGANSSLWSSNESKSSLLPQLSPRNVISDINPLEQKNKQEARYRDNHGAEPSSIILNQVGGTELDKLPHPQDIHCKQAAEVGRPISVGTACDDTTNEQ</sequence>
<proteinExistence type="predicted"/>
<evidence type="ECO:0000256" key="1">
    <source>
        <dbReference type="SAM" id="MobiDB-lite"/>
    </source>
</evidence>
<dbReference type="Proteomes" id="UP000639772">
    <property type="component" value="Chromosome 1"/>
</dbReference>
<organism evidence="2 4">
    <name type="scientific">Vanilla planifolia</name>
    <name type="common">Vanilla</name>
    <dbReference type="NCBI Taxonomy" id="51239"/>
    <lineage>
        <taxon>Eukaryota</taxon>
        <taxon>Viridiplantae</taxon>
        <taxon>Streptophyta</taxon>
        <taxon>Embryophyta</taxon>
        <taxon>Tracheophyta</taxon>
        <taxon>Spermatophyta</taxon>
        <taxon>Magnoliopsida</taxon>
        <taxon>Liliopsida</taxon>
        <taxon>Asparagales</taxon>
        <taxon>Orchidaceae</taxon>
        <taxon>Vanilloideae</taxon>
        <taxon>Vanilleae</taxon>
        <taxon>Vanilla</taxon>
    </lineage>
</organism>
<gene>
    <name evidence="3" type="ORF">HPP92_003489</name>
    <name evidence="2" type="ORF">HPP92_003864</name>
</gene>
<reference evidence="4 5" key="1">
    <citation type="journal article" date="2020" name="Nat. Food">
        <title>A phased Vanilla planifolia genome enables genetic improvement of flavour and production.</title>
        <authorList>
            <person name="Hasing T."/>
            <person name="Tang H."/>
            <person name="Brym M."/>
            <person name="Khazi F."/>
            <person name="Huang T."/>
            <person name="Chambers A.H."/>
        </authorList>
    </citation>
    <scope>NUCLEOTIDE SEQUENCE [LARGE SCALE GENOMIC DNA]</scope>
    <source>
        <tissue evidence="2">Leaf</tissue>
    </source>
</reference>
<evidence type="ECO:0000313" key="3">
    <source>
        <dbReference type="EMBL" id="KAG0503417.1"/>
    </source>
</evidence>
<feature type="region of interest" description="Disordered" evidence="1">
    <location>
        <begin position="1"/>
        <end position="54"/>
    </location>
</feature>
<comment type="caution">
    <text evidence="2">The sequence shown here is derived from an EMBL/GenBank/DDBJ whole genome shotgun (WGS) entry which is preliminary data.</text>
</comment>
<evidence type="ECO:0000313" key="5">
    <source>
        <dbReference type="Proteomes" id="UP000639772"/>
    </source>
</evidence>
<dbReference type="Proteomes" id="UP000636800">
    <property type="component" value="Chromosome 1"/>
</dbReference>
<feature type="compositionally biased region" description="Basic and acidic residues" evidence="1">
    <location>
        <begin position="39"/>
        <end position="52"/>
    </location>
</feature>
<dbReference type="EMBL" id="JADCNM010000001">
    <property type="protein sequence ID" value="KAG0503417.1"/>
    <property type="molecule type" value="Genomic_DNA"/>
</dbReference>
<keyword evidence="4" id="KW-1185">Reference proteome</keyword>
<name>A0A835S8C8_VANPL</name>